<organism evidence="1 2">
    <name type="scientific">Pseudomonas fluorescens</name>
    <dbReference type="NCBI Taxonomy" id="294"/>
    <lineage>
        <taxon>Bacteria</taxon>
        <taxon>Pseudomonadati</taxon>
        <taxon>Pseudomonadota</taxon>
        <taxon>Gammaproteobacteria</taxon>
        <taxon>Pseudomonadales</taxon>
        <taxon>Pseudomonadaceae</taxon>
        <taxon>Pseudomonas</taxon>
    </lineage>
</organism>
<dbReference type="Proteomes" id="UP000281909">
    <property type="component" value="Chromosome"/>
</dbReference>
<evidence type="ECO:0000313" key="1">
    <source>
        <dbReference type="EMBL" id="VEF10245.1"/>
    </source>
</evidence>
<gene>
    <name evidence="1" type="ORF">NCTC9428_01837</name>
</gene>
<dbReference type="EMBL" id="LR134318">
    <property type="protein sequence ID" value="VEF10245.1"/>
    <property type="molecule type" value="Genomic_DNA"/>
</dbReference>
<protein>
    <submittedName>
        <fullName evidence="1">Uncharacterized protein</fullName>
    </submittedName>
</protein>
<proteinExistence type="predicted"/>
<dbReference type="AlphaFoldDB" id="A0A3S5E9F8"/>
<reference evidence="1 2" key="1">
    <citation type="submission" date="2018-12" db="EMBL/GenBank/DDBJ databases">
        <authorList>
            <consortium name="Pathogen Informatics"/>
        </authorList>
    </citation>
    <scope>NUCLEOTIDE SEQUENCE [LARGE SCALE GENOMIC DNA]</scope>
    <source>
        <strain evidence="1 2">NCTC9428</strain>
    </source>
</reference>
<name>A0A3S5E9F8_PSEFL</name>
<evidence type="ECO:0000313" key="2">
    <source>
        <dbReference type="Proteomes" id="UP000281909"/>
    </source>
</evidence>
<accession>A0A3S5E9F8</accession>
<sequence>MQRGCDLSILDFDDQDQKIAAFRSSYTTPVGADECNEAAIFDLDFEDQDQKIAAFRSSYTTSVGADECNEAAIL</sequence>